<sequence>MIETGDAVPILLLGGGHAHVEVIRRLGELGLGTQITLVSPSRHAPYSGMLPGYVSGQYSFDDFHIDLEKLCTRYGVTFIATSATAIDPNTRRVSLADGMLLDYSILSIDIGSTPALPPGVSGGISVKPIASFTLRLEALDARAAEKTRRLRLAVVGQGVAGVEMAFALQRRLGRDRVDILLAGRAHDVVTERSRLARWILRRELNAAGIMNYPNFEVTSFEAGELVARDGRKLFVDDVVWTTSSGAPTWLGKTGLTLDAGGFIRVDHFLRSISHPEIFAAGDVASLPDPRPKAGVFAVRQGPVLAENIRRCLSGETLQPFRPQRRWLALISLANGRAIADKWALAGSGRWVARWKNWNDTRFVKRYRGR</sequence>
<gene>
    <name evidence="6" type="ORF">Q2T52_26615</name>
</gene>
<evidence type="ECO:0000256" key="2">
    <source>
        <dbReference type="ARBA" id="ARBA00022630"/>
    </source>
</evidence>
<evidence type="ECO:0000256" key="1">
    <source>
        <dbReference type="ARBA" id="ARBA00001974"/>
    </source>
</evidence>
<comment type="cofactor">
    <cofactor evidence="1">
        <name>FAD</name>
        <dbReference type="ChEBI" id="CHEBI:57692"/>
    </cofactor>
</comment>
<evidence type="ECO:0000256" key="4">
    <source>
        <dbReference type="ARBA" id="ARBA00023002"/>
    </source>
</evidence>
<proteinExistence type="predicted"/>
<dbReference type="InterPro" id="IPR017584">
    <property type="entry name" value="Pyridine_nucleo_diS_OxRdtase_N"/>
</dbReference>
<dbReference type="Proteomes" id="UP001169006">
    <property type="component" value="Unassembled WGS sequence"/>
</dbReference>
<dbReference type="InterPro" id="IPR036188">
    <property type="entry name" value="FAD/NAD-bd_sf"/>
</dbReference>
<dbReference type="EMBL" id="JAUKWQ010000021">
    <property type="protein sequence ID" value="MDO1585675.1"/>
    <property type="molecule type" value="Genomic_DNA"/>
</dbReference>
<keyword evidence="4" id="KW-0560">Oxidoreductase</keyword>
<feature type="domain" description="FAD/NAD(P)-binding" evidence="5">
    <location>
        <begin position="10"/>
        <end position="301"/>
    </location>
</feature>
<reference evidence="6" key="2">
    <citation type="submission" date="2023-07" db="EMBL/GenBank/DDBJ databases">
        <authorList>
            <person name="Sun H."/>
        </authorList>
    </citation>
    <scope>NUCLEOTIDE SEQUENCE</scope>
    <source>
        <strain evidence="6">05753</strain>
    </source>
</reference>
<dbReference type="Pfam" id="PF07992">
    <property type="entry name" value="Pyr_redox_2"/>
    <property type="match status" value="1"/>
</dbReference>
<evidence type="ECO:0000259" key="5">
    <source>
        <dbReference type="Pfam" id="PF07992"/>
    </source>
</evidence>
<keyword evidence="7" id="KW-1185">Reference proteome</keyword>
<dbReference type="RefSeq" id="WP_139790702.1">
    <property type="nucleotide sequence ID" value="NZ_JAUKWQ010000021.1"/>
</dbReference>
<name>A0ABT8T4J1_9HYPH</name>
<organism evidence="6 7">
    <name type="scientific">Rhizobium oryzicola</name>
    <dbReference type="NCBI Taxonomy" id="1232668"/>
    <lineage>
        <taxon>Bacteria</taxon>
        <taxon>Pseudomonadati</taxon>
        <taxon>Pseudomonadota</taxon>
        <taxon>Alphaproteobacteria</taxon>
        <taxon>Hyphomicrobiales</taxon>
        <taxon>Rhizobiaceae</taxon>
        <taxon>Rhizobium/Agrobacterium group</taxon>
        <taxon>Rhizobium</taxon>
    </lineage>
</organism>
<comment type="caution">
    <text evidence="6">The sequence shown here is derived from an EMBL/GenBank/DDBJ whole genome shotgun (WGS) entry which is preliminary data.</text>
</comment>
<reference evidence="6" key="1">
    <citation type="journal article" date="2015" name="Int. J. Syst. Evol. Microbiol.">
        <title>Rhizobium oryzicola sp. nov., potential plant-growth-promoting endophytic bacteria isolated from rice roots.</title>
        <authorList>
            <person name="Zhang X.X."/>
            <person name="Gao J.S."/>
            <person name="Cao Y.H."/>
            <person name="Sheirdil R.A."/>
            <person name="Wang X.C."/>
            <person name="Zhang L."/>
        </authorList>
    </citation>
    <scope>NUCLEOTIDE SEQUENCE</scope>
    <source>
        <strain evidence="6">05753</strain>
    </source>
</reference>
<dbReference type="Gene3D" id="3.50.50.100">
    <property type="match status" value="1"/>
</dbReference>
<dbReference type="PANTHER" id="PTHR42913">
    <property type="entry name" value="APOPTOSIS-INDUCING FACTOR 1"/>
    <property type="match status" value="1"/>
</dbReference>
<keyword evidence="3" id="KW-0274">FAD</keyword>
<keyword evidence="2" id="KW-0285">Flavoprotein</keyword>
<dbReference type="SUPFAM" id="SSF51905">
    <property type="entry name" value="FAD/NAD(P)-binding domain"/>
    <property type="match status" value="2"/>
</dbReference>
<protein>
    <submittedName>
        <fullName evidence="6">FAD-dependent oxidoreductase</fullName>
    </submittedName>
</protein>
<dbReference type="PRINTS" id="PR00368">
    <property type="entry name" value="FADPNR"/>
</dbReference>
<evidence type="ECO:0000256" key="3">
    <source>
        <dbReference type="ARBA" id="ARBA00022827"/>
    </source>
</evidence>
<evidence type="ECO:0000313" key="6">
    <source>
        <dbReference type="EMBL" id="MDO1585675.1"/>
    </source>
</evidence>
<dbReference type="InterPro" id="IPR023753">
    <property type="entry name" value="FAD/NAD-binding_dom"/>
</dbReference>
<dbReference type="PANTHER" id="PTHR42913:SF9">
    <property type="entry name" value="SLR1591 PROTEIN"/>
    <property type="match status" value="1"/>
</dbReference>
<dbReference type="InterPro" id="IPR051169">
    <property type="entry name" value="NADH-Q_oxidoreductase"/>
</dbReference>
<dbReference type="PRINTS" id="PR00411">
    <property type="entry name" value="PNDRDTASEI"/>
</dbReference>
<dbReference type="NCBIfam" id="TIGR03169">
    <property type="entry name" value="Nterm_to_SelD"/>
    <property type="match status" value="1"/>
</dbReference>
<evidence type="ECO:0000313" key="7">
    <source>
        <dbReference type="Proteomes" id="UP001169006"/>
    </source>
</evidence>
<accession>A0ABT8T4J1</accession>